<feature type="region of interest" description="Disordered" evidence="1">
    <location>
        <begin position="1"/>
        <end position="21"/>
    </location>
</feature>
<reference evidence="2 3" key="1">
    <citation type="submission" date="2024-09" db="EMBL/GenBank/DDBJ databases">
        <authorList>
            <person name="Sun Q."/>
            <person name="Mori K."/>
        </authorList>
    </citation>
    <scope>NUCLEOTIDE SEQUENCE [LARGE SCALE GENOMIC DNA]</scope>
    <source>
        <strain evidence="2 3">CCM 7609</strain>
    </source>
</reference>
<proteinExistence type="predicted"/>
<accession>A0ABV5FVI1</accession>
<name>A0ABV5FVI1_9MICC</name>
<gene>
    <name evidence="2" type="ORF">ACFFX0_05340</name>
</gene>
<evidence type="ECO:0000313" key="2">
    <source>
        <dbReference type="EMBL" id="MFB9070645.1"/>
    </source>
</evidence>
<dbReference type="Proteomes" id="UP001589575">
    <property type="component" value="Unassembled WGS sequence"/>
</dbReference>
<evidence type="ECO:0000256" key="1">
    <source>
        <dbReference type="SAM" id="MobiDB-lite"/>
    </source>
</evidence>
<keyword evidence="3" id="KW-1185">Reference proteome</keyword>
<dbReference type="EMBL" id="JBHMFI010000001">
    <property type="protein sequence ID" value="MFB9070645.1"/>
    <property type="molecule type" value="Genomic_DNA"/>
</dbReference>
<evidence type="ECO:0000313" key="3">
    <source>
        <dbReference type="Proteomes" id="UP001589575"/>
    </source>
</evidence>
<organism evidence="2 3">
    <name type="scientific">Citricoccus parietis</name>
    <dbReference type="NCBI Taxonomy" id="592307"/>
    <lineage>
        <taxon>Bacteria</taxon>
        <taxon>Bacillati</taxon>
        <taxon>Actinomycetota</taxon>
        <taxon>Actinomycetes</taxon>
        <taxon>Micrococcales</taxon>
        <taxon>Micrococcaceae</taxon>
        <taxon>Citricoccus</taxon>
    </lineage>
</organism>
<protein>
    <submittedName>
        <fullName evidence="2">Uncharacterized protein</fullName>
    </submittedName>
</protein>
<comment type="caution">
    <text evidence="2">The sequence shown here is derived from an EMBL/GenBank/DDBJ whole genome shotgun (WGS) entry which is preliminary data.</text>
</comment>
<sequence length="48" mass="4851">MPADPDPPATGMTVASSGTGSVDGVFGSVMDGQLLWSGWWSRPDGRGG</sequence>